<evidence type="ECO:0000259" key="6">
    <source>
        <dbReference type="Pfam" id="PF08479"/>
    </source>
</evidence>
<evidence type="ECO:0000256" key="4">
    <source>
        <dbReference type="SAM" id="Phobius"/>
    </source>
</evidence>
<dbReference type="Gene3D" id="2.40.160.50">
    <property type="entry name" value="membrane protein fhac: a member of the omp85/tpsb transporter family"/>
    <property type="match status" value="1"/>
</dbReference>
<feature type="transmembrane region" description="Helical" evidence="4">
    <location>
        <begin position="12"/>
        <end position="31"/>
    </location>
</feature>
<dbReference type="InterPro" id="IPR051544">
    <property type="entry name" value="TPS_OM_transporter"/>
</dbReference>
<evidence type="ECO:0000313" key="7">
    <source>
        <dbReference type="EMBL" id="MBB5035832.1"/>
    </source>
</evidence>
<feature type="domain" description="Haemolysin activator HlyB C-terminal" evidence="5">
    <location>
        <begin position="189"/>
        <end position="505"/>
    </location>
</feature>
<dbReference type="RefSeq" id="WP_184204295.1">
    <property type="nucleotide sequence ID" value="NZ_JACHIF010000001.1"/>
</dbReference>
<dbReference type="Proteomes" id="UP000534294">
    <property type="component" value="Unassembled WGS sequence"/>
</dbReference>
<dbReference type="InterPro" id="IPR005565">
    <property type="entry name" value="Hemolysn_activator_HlyB_C"/>
</dbReference>
<evidence type="ECO:0000256" key="2">
    <source>
        <dbReference type="ARBA" id="ARBA00022692"/>
    </source>
</evidence>
<keyword evidence="2 4" id="KW-0812">Transmembrane</keyword>
<dbReference type="InterPro" id="IPR013686">
    <property type="entry name" value="Polypept-transport_assoc_ShlB"/>
</dbReference>
<dbReference type="EMBL" id="JACHIF010000001">
    <property type="protein sequence ID" value="MBB5035832.1"/>
    <property type="molecule type" value="Genomic_DNA"/>
</dbReference>
<dbReference type="GO" id="GO:0098046">
    <property type="term" value="C:type V protein secretion system complex"/>
    <property type="evidence" value="ECO:0007669"/>
    <property type="project" value="TreeGrafter"/>
</dbReference>
<evidence type="ECO:0000259" key="5">
    <source>
        <dbReference type="Pfam" id="PF03865"/>
    </source>
</evidence>
<accession>A0A7W7YH00</accession>
<dbReference type="GO" id="GO:0008320">
    <property type="term" value="F:protein transmembrane transporter activity"/>
    <property type="evidence" value="ECO:0007669"/>
    <property type="project" value="TreeGrafter"/>
</dbReference>
<protein>
    <submittedName>
        <fullName evidence="7">Hemolysin activation/secretion protein</fullName>
    </submittedName>
</protein>
<feature type="domain" description="Polypeptide-transport-associated ShlB-type" evidence="6">
    <location>
        <begin position="54"/>
        <end position="126"/>
    </location>
</feature>
<keyword evidence="8" id="KW-1185">Reference proteome</keyword>
<keyword evidence="1" id="KW-1134">Transmembrane beta strand</keyword>
<keyword evidence="4" id="KW-0472">Membrane</keyword>
<gene>
    <name evidence="7" type="ORF">HNQ64_000066</name>
</gene>
<dbReference type="Pfam" id="PF03865">
    <property type="entry name" value="ShlB"/>
    <property type="match status" value="1"/>
</dbReference>
<keyword evidence="4" id="KW-1133">Transmembrane helix</keyword>
<dbReference type="Pfam" id="PF08479">
    <property type="entry name" value="POTRA_2"/>
    <property type="match status" value="1"/>
</dbReference>
<name>A0A7W7YH00_9BACT</name>
<evidence type="ECO:0000256" key="3">
    <source>
        <dbReference type="ARBA" id="ARBA00023237"/>
    </source>
</evidence>
<comment type="caution">
    <text evidence="7">The sequence shown here is derived from an EMBL/GenBank/DDBJ whole genome shotgun (WGS) entry which is preliminary data.</text>
</comment>
<reference evidence="7 8" key="1">
    <citation type="submission" date="2020-08" db="EMBL/GenBank/DDBJ databases">
        <title>Genomic Encyclopedia of Type Strains, Phase IV (KMG-IV): sequencing the most valuable type-strain genomes for metagenomic binning, comparative biology and taxonomic classification.</title>
        <authorList>
            <person name="Goeker M."/>
        </authorList>
    </citation>
    <scope>NUCLEOTIDE SEQUENCE [LARGE SCALE GENOMIC DNA]</scope>
    <source>
        <strain evidence="7 8">DSM 12251</strain>
    </source>
</reference>
<dbReference type="PANTHER" id="PTHR34597">
    <property type="entry name" value="SLR1661 PROTEIN"/>
    <property type="match status" value="1"/>
</dbReference>
<dbReference type="PANTHER" id="PTHR34597:SF6">
    <property type="entry name" value="BLR6126 PROTEIN"/>
    <property type="match status" value="1"/>
</dbReference>
<evidence type="ECO:0000256" key="1">
    <source>
        <dbReference type="ARBA" id="ARBA00022452"/>
    </source>
</evidence>
<dbReference type="Gene3D" id="3.10.20.310">
    <property type="entry name" value="membrane protein fhac"/>
    <property type="match status" value="1"/>
</dbReference>
<dbReference type="GO" id="GO:0046819">
    <property type="term" value="P:protein secretion by the type V secretion system"/>
    <property type="evidence" value="ECO:0007669"/>
    <property type="project" value="TreeGrafter"/>
</dbReference>
<proteinExistence type="predicted"/>
<dbReference type="AlphaFoldDB" id="A0A7W7YH00"/>
<keyword evidence="3" id="KW-0998">Cell outer membrane</keyword>
<organism evidence="7 8">
    <name type="scientific">Prosthecobacter dejongeii</name>
    <dbReference type="NCBI Taxonomy" id="48465"/>
    <lineage>
        <taxon>Bacteria</taxon>
        <taxon>Pseudomonadati</taxon>
        <taxon>Verrucomicrobiota</taxon>
        <taxon>Verrucomicrobiia</taxon>
        <taxon>Verrucomicrobiales</taxon>
        <taxon>Verrucomicrobiaceae</taxon>
        <taxon>Prosthecobacter</taxon>
    </lineage>
</organism>
<evidence type="ECO:0000313" key="8">
    <source>
        <dbReference type="Proteomes" id="UP000534294"/>
    </source>
</evidence>
<sequence>MTNRALSTTPFPFLLLWGYWVLAIFGAWSFASGQASSSAEPEGAEQDTARTLYVQEYRVVGAQKLDRRAVEKAVYPYLGPERTPEDVDQARAALEKAYRDQGYQTVSVLIPQQKVKKGVIILEVVEATVGRLRVHGSRYYDIERLKKKAPSLAEGTVPNFKDVSRDIVALNRQPGLRVTPALRAGLIPGTVDIDLNVEDERPFHGSLEVNNFYAQNTSPWRLSGSLSYNNLWQLGHIIGASFQIAPERLDDSEVYSGYYVAPIPGWDDWTLTLQGSVQNSLVAAQTDATSIGIGDVIGFRLNANLPQGDGFVHSVSFGLDRKSFASSLIIADIPFDPPITYYPISLEYSANWLEKKHSTSFNGGFHFSLPGTANEEDFANKRFNADAGFFYFRGDLSHTHDLAGGLQAFGKLQGQYSPVPLIVNEQFSAGGVGTVRGYLQPAVVSDNGAAATFELRSPSLLKAQDEGKNEWRFHVFLDAGYLTVNDPLPEQTSHFSLASAGAGTRFRVFDHFSGSLDAGIPLIQQGVTDVGEVLFSIRFMADF</sequence>